<evidence type="ECO:0000313" key="1">
    <source>
        <dbReference type="EMBL" id="KAE9046639.1"/>
    </source>
</evidence>
<dbReference type="EMBL" id="QXFV01000183">
    <property type="protein sequence ID" value="KAE9046639.1"/>
    <property type="molecule type" value="Genomic_DNA"/>
</dbReference>
<evidence type="ECO:0000313" key="2">
    <source>
        <dbReference type="EMBL" id="KAE9332227.1"/>
    </source>
</evidence>
<evidence type="ECO:0000313" key="3">
    <source>
        <dbReference type="Proteomes" id="UP000429607"/>
    </source>
</evidence>
<keyword evidence="4" id="KW-1185">Reference proteome</keyword>
<evidence type="ECO:0000313" key="4">
    <source>
        <dbReference type="Proteomes" id="UP000434957"/>
    </source>
</evidence>
<reference evidence="2 4" key="1">
    <citation type="submission" date="2018-08" db="EMBL/GenBank/DDBJ databases">
        <title>Genomic investigation of the strawberry pathogen Phytophthora fragariae indicates pathogenicity is determined by transcriptional variation in three key races.</title>
        <authorList>
            <person name="Adams T.M."/>
            <person name="Armitage A.D."/>
            <person name="Sobczyk M.K."/>
            <person name="Bates H.J."/>
            <person name="Dunwell J.M."/>
            <person name="Nellist C.F."/>
            <person name="Harrison R.J."/>
        </authorList>
    </citation>
    <scope>NUCLEOTIDE SEQUENCE [LARGE SCALE GENOMIC DNA]</scope>
    <source>
        <strain evidence="1 3">SCRP249</strain>
        <strain evidence="2 4">SCRP333</strain>
    </source>
</reference>
<gene>
    <name evidence="1" type="ORF">PR001_g4479</name>
    <name evidence="2" type="ORF">PR003_g14608</name>
</gene>
<dbReference type="Proteomes" id="UP000434957">
    <property type="component" value="Unassembled WGS sequence"/>
</dbReference>
<dbReference type="EMBL" id="QXFT01000975">
    <property type="protein sequence ID" value="KAE9332227.1"/>
    <property type="molecule type" value="Genomic_DNA"/>
</dbReference>
<comment type="caution">
    <text evidence="2">The sequence shown here is derived from an EMBL/GenBank/DDBJ whole genome shotgun (WGS) entry which is preliminary data.</text>
</comment>
<protein>
    <submittedName>
        <fullName evidence="2">Uncharacterized protein</fullName>
    </submittedName>
</protein>
<proteinExistence type="predicted"/>
<dbReference type="Proteomes" id="UP000429607">
    <property type="component" value="Unassembled WGS sequence"/>
</dbReference>
<sequence length="96" mass="10601">MLRQPERRPVVLSGVTASDAFLWSCRAFVGALASVHSIDWPTCTPRYQAELSFRGPIVRSARQQQQSSPRTTLAFRAVNYTPTSELGPATSTTVVY</sequence>
<dbReference type="AlphaFoldDB" id="A0A6A4F291"/>
<name>A0A6A4F291_9STRA</name>
<organism evidence="2 4">
    <name type="scientific">Phytophthora rubi</name>
    <dbReference type="NCBI Taxonomy" id="129364"/>
    <lineage>
        <taxon>Eukaryota</taxon>
        <taxon>Sar</taxon>
        <taxon>Stramenopiles</taxon>
        <taxon>Oomycota</taxon>
        <taxon>Peronosporomycetes</taxon>
        <taxon>Peronosporales</taxon>
        <taxon>Peronosporaceae</taxon>
        <taxon>Phytophthora</taxon>
    </lineage>
</organism>
<accession>A0A6A4F291</accession>